<reference evidence="1 2" key="1">
    <citation type="submission" date="2021-08" db="EMBL/GenBank/DDBJ databases">
        <title>Draft genome sequence of Mycolicibacterium sp. NGTWS1702 strain.</title>
        <authorList>
            <person name="Matsumoto M."/>
            <person name="Tang B.C.C."/>
            <person name="Machida Y."/>
            <person name="Matoyama H."/>
            <person name="Kishihara T."/>
            <person name="Sato S."/>
            <person name="Kondo I."/>
            <person name="Sano M."/>
            <person name="Kato G."/>
        </authorList>
    </citation>
    <scope>NUCLEOTIDE SEQUENCE [LARGE SCALE GENOMIC DNA]</scope>
    <source>
        <strain evidence="1 2">NGTWSNA01</strain>
    </source>
</reference>
<evidence type="ECO:0008006" key="3">
    <source>
        <dbReference type="Google" id="ProtNLM"/>
    </source>
</evidence>
<proteinExistence type="predicted"/>
<accession>A0ABQ4V4G6</accession>
<dbReference type="EMBL" id="BPRH01003199">
    <property type="protein sequence ID" value="GJF08452.1"/>
    <property type="molecule type" value="Genomic_DNA"/>
</dbReference>
<evidence type="ECO:0000313" key="2">
    <source>
        <dbReference type="Proteomes" id="UP001060504"/>
    </source>
</evidence>
<organism evidence="1 2">
    <name type="scientific">Mycolicibacterium cyprinidarum</name>
    <dbReference type="NCBI Taxonomy" id="2860311"/>
    <lineage>
        <taxon>Bacteria</taxon>
        <taxon>Bacillati</taxon>
        <taxon>Actinomycetota</taxon>
        <taxon>Actinomycetes</taxon>
        <taxon>Mycobacteriales</taxon>
        <taxon>Mycobacteriaceae</taxon>
        <taxon>Mycolicibacterium</taxon>
    </lineage>
</organism>
<comment type="caution">
    <text evidence="1">The sequence shown here is derived from an EMBL/GenBank/DDBJ whole genome shotgun (WGS) entry which is preliminary data.</text>
</comment>
<dbReference type="Proteomes" id="UP001060504">
    <property type="component" value="Unassembled WGS sequence"/>
</dbReference>
<dbReference type="SUPFAM" id="SSF48452">
    <property type="entry name" value="TPR-like"/>
    <property type="match status" value="1"/>
</dbReference>
<sequence length="267" mass="27345">MSTSTASAAAALDDVAFGSNPGSWPLSAAVTPRELWLRAVAAGGQGHYGSALSDLDQVRRRVSHGPLASLALSTRASFLRQLGWHGRARSLDGQALLLADGVATPAADAFIGLAADALGVGRFAASARALARAADLVTASTEARLPVRFAWVSAELAMVSGDGAAAVTAAERAVQLAAALPSARHAVKSRVILAAARCSGGDIDAARREADQTLPQAGSLGLVPLRWAVACLLADIGSAEHSYTELAAIRDASAETVIRRGGVWRPR</sequence>
<protein>
    <recommendedName>
        <fullName evidence="3">DNA-binding protein</fullName>
    </recommendedName>
</protein>
<evidence type="ECO:0000313" key="1">
    <source>
        <dbReference type="EMBL" id="GJF08452.1"/>
    </source>
</evidence>
<keyword evidence="2" id="KW-1185">Reference proteome</keyword>
<gene>
    <name evidence="1" type="ORF">NGTWS1702_30620</name>
</gene>
<dbReference type="InterPro" id="IPR011990">
    <property type="entry name" value="TPR-like_helical_dom_sf"/>
</dbReference>
<name>A0ABQ4V4G6_9MYCO</name>
<dbReference type="Gene3D" id="1.25.40.10">
    <property type="entry name" value="Tetratricopeptide repeat domain"/>
    <property type="match status" value="1"/>
</dbReference>